<keyword evidence="3" id="KW-1185">Reference proteome</keyword>
<feature type="region of interest" description="Disordered" evidence="1">
    <location>
        <begin position="96"/>
        <end position="115"/>
    </location>
</feature>
<accession>A0A8T0E911</accession>
<proteinExistence type="predicted"/>
<feature type="compositionally biased region" description="Basic residues" evidence="1">
    <location>
        <begin position="97"/>
        <end position="113"/>
    </location>
</feature>
<dbReference type="AlphaFoldDB" id="A0A8T0E911"/>
<dbReference type="Proteomes" id="UP000807504">
    <property type="component" value="Unassembled WGS sequence"/>
</dbReference>
<dbReference type="PANTHER" id="PTHR33327:SF3">
    <property type="entry name" value="RNA-DIRECTED DNA POLYMERASE"/>
    <property type="match status" value="1"/>
</dbReference>
<gene>
    <name evidence="2" type="ORF">HNY73_020717</name>
</gene>
<dbReference type="EMBL" id="JABXBU010002230">
    <property type="protein sequence ID" value="KAF8767826.1"/>
    <property type="molecule type" value="Genomic_DNA"/>
</dbReference>
<evidence type="ECO:0000313" key="2">
    <source>
        <dbReference type="EMBL" id="KAF8767826.1"/>
    </source>
</evidence>
<protein>
    <submittedName>
        <fullName evidence="2">Uncharacterized protein</fullName>
    </submittedName>
</protein>
<sequence>MKRRVKSHNIDDSLLFELFNQAMPLPVQTILASISPLSSDKEADVADRILDINSTSISTISSGSERNSSSVKELKSDMDLLRNEIKELRKEVADLRRSRRRFRSPSSTRRARSKSGGNRYCWYHFRFH</sequence>
<evidence type="ECO:0000313" key="3">
    <source>
        <dbReference type="Proteomes" id="UP000807504"/>
    </source>
</evidence>
<comment type="caution">
    <text evidence="2">The sequence shown here is derived from an EMBL/GenBank/DDBJ whole genome shotgun (WGS) entry which is preliminary data.</text>
</comment>
<reference evidence="2" key="2">
    <citation type="submission" date="2020-06" db="EMBL/GenBank/DDBJ databases">
        <authorList>
            <person name="Sheffer M."/>
        </authorList>
    </citation>
    <scope>NUCLEOTIDE SEQUENCE</scope>
</reference>
<reference evidence="2" key="1">
    <citation type="journal article" date="2020" name="bioRxiv">
        <title>Chromosome-level reference genome of the European wasp spider Argiope bruennichi: a resource for studies on range expansion and evolutionary adaptation.</title>
        <authorList>
            <person name="Sheffer M.M."/>
            <person name="Hoppe A."/>
            <person name="Krehenwinkel H."/>
            <person name="Uhl G."/>
            <person name="Kuss A.W."/>
            <person name="Jensen L."/>
            <person name="Jensen C."/>
            <person name="Gillespie R.G."/>
            <person name="Hoff K.J."/>
            <person name="Prost S."/>
        </authorList>
    </citation>
    <scope>NUCLEOTIDE SEQUENCE</scope>
</reference>
<evidence type="ECO:0000256" key="1">
    <source>
        <dbReference type="SAM" id="MobiDB-lite"/>
    </source>
</evidence>
<name>A0A8T0E911_ARGBR</name>
<organism evidence="2 3">
    <name type="scientific">Argiope bruennichi</name>
    <name type="common">Wasp spider</name>
    <name type="synonym">Aranea bruennichi</name>
    <dbReference type="NCBI Taxonomy" id="94029"/>
    <lineage>
        <taxon>Eukaryota</taxon>
        <taxon>Metazoa</taxon>
        <taxon>Ecdysozoa</taxon>
        <taxon>Arthropoda</taxon>
        <taxon>Chelicerata</taxon>
        <taxon>Arachnida</taxon>
        <taxon>Araneae</taxon>
        <taxon>Araneomorphae</taxon>
        <taxon>Entelegynae</taxon>
        <taxon>Araneoidea</taxon>
        <taxon>Araneidae</taxon>
        <taxon>Argiope</taxon>
    </lineage>
</organism>
<dbReference type="PANTHER" id="PTHR33327">
    <property type="entry name" value="ENDONUCLEASE"/>
    <property type="match status" value="1"/>
</dbReference>